<evidence type="ECO:0000313" key="2">
    <source>
        <dbReference type="EMBL" id="GIF75275.1"/>
    </source>
</evidence>
<dbReference type="RefSeq" id="WP_203716149.1">
    <property type="nucleotide sequence ID" value="NZ_BONE01000041.1"/>
</dbReference>
<evidence type="ECO:0008006" key="4">
    <source>
        <dbReference type="Google" id="ProtNLM"/>
    </source>
</evidence>
<name>A0ABQ4CVG3_9ACTN</name>
<feature type="region of interest" description="Disordered" evidence="1">
    <location>
        <begin position="1"/>
        <end position="25"/>
    </location>
</feature>
<reference evidence="2 3" key="1">
    <citation type="submission" date="2021-01" db="EMBL/GenBank/DDBJ databases">
        <title>Whole genome shotgun sequence of Asanoa siamensis NBRC 107932.</title>
        <authorList>
            <person name="Komaki H."/>
            <person name="Tamura T."/>
        </authorList>
    </citation>
    <scope>NUCLEOTIDE SEQUENCE [LARGE SCALE GENOMIC DNA]</scope>
    <source>
        <strain evidence="2 3">NBRC 107932</strain>
    </source>
</reference>
<comment type="caution">
    <text evidence="2">The sequence shown here is derived from an EMBL/GenBank/DDBJ whole genome shotgun (WGS) entry which is preliminary data.</text>
</comment>
<accession>A0ABQ4CVG3</accession>
<keyword evidence="3" id="KW-1185">Reference proteome</keyword>
<proteinExistence type="predicted"/>
<sequence>MRLVVGGRPHLKGMNMEHSESLSGTAAHEPAVANLSRVSLEAVFRPGDSVLDSVLSRLLATAGDQGENYAAHGTTPTP</sequence>
<organism evidence="2 3">
    <name type="scientific">Asanoa siamensis</name>
    <dbReference type="NCBI Taxonomy" id="926357"/>
    <lineage>
        <taxon>Bacteria</taxon>
        <taxon>Bacillati</taxon>
        <taxon>Actinomycetota</taxon>
        <taxon>Actinomycetes</taxon>
        <taxon>Micromonosporales</taxon>
        <taxon>Micromonosporaceae</taxon>
        <taxon>Asanoa</taxon>
    </lineage>
</organism>
<gene>
    <name evidence="2" type="ORF">Asi02nite_47930</name>
</gene>
<dbReference type="Proteomes" id="UP000604117">
    <property type="component" value="Unassembled WGS sequence"/>
</dbReference>
<evidence type="ECO:0000313" key="3">
    <source>
        <dbReference type="Proteomes" id="UP000604117"/>
    </source>
</evidence>
<dbReference type="EMBL" id="BONE01000041">
    <property type="protein sequence ID" value="GIF75275.1"/>
    <property type="molecule type" value="Genomic_DNA"/>
</dbReference>
<protein>
    <recommendedName>
        <fullName evidence="4">FXSXX-COOH protein</fullName>
    </recommendedName>
</protein>
<evidence type="ECO:0000256" key="1">
    <source>
        <dbReference type="SAM" id="MobiDB-lite"/>
    </source>
</evidence>